<sequence length="350" mass="39535">MSHIVLIGGGHAHLGILRSLRKKNIIHKVTLISPSPFQYYSGMFSGFTEGIYTEDDIRVNVQLLCQEANVQFIEDTIEQIDPQTKKVMGQKGSYSFDLVSFNIGSTSKAFDTNKIKPNFHFTKEISIFRASERPVIIGGGAAGIELALSTLAWRRRHNEENPVILISSTPILSTYGEKASKRITDVARKKGLLIYENQRVKEVASTYILTDKEEIIPYSHVLPLTGPTGHELFKSCSSSHDFLPVTSYLQHPTYPYIFGAGDCIEIEDNPTLPKNGVYAVRQGSVLWDNMNHYLENKPLNTFTPQKQFLSILSTGDKEGLFVYGSFSFHGRIAWKLKHYIDQKFMEKHKL</sequence>
<accession>A0A1L3MTU6</accession>
<dbReference type="PANTHER" id="PTHR42913:SF9">
    <property type="entry name" value="SLR1591 PROTEIN"/>
    <property type="match status" value="1"/>
</dbReference>
<dbReference type="AlphaFoldDB" id="A0A1L3MTU6"/>
<keyword evidence="8" id="KW-1185">Reference proteome</keyword>
<dbReference type="PANTHER" id="PTHR42913">
    <property type="entry name" value="APOPTOSIS-INDUCING FACTOR 1"/>
    <property type="match status" value="1"/>
</dbReference>
<dbReference type="EMBL" id="CP016020">
    <property type="protein sequence ID" value="APH05753.1"/>
    <property type="molecule type" value="Genomic_DNA"/>
</dbReference>
<feature type="domain" description="FAD/NAD(P)-binding" evidence="6">
    <location>
        <begin position="3"/>
        <end position="283"/>
    </location>
</feature>
<dbReference type="KEGG" id="bwh:A9C19_14000"/>
<protein>
    <recommendedName>
        <fullName evidence="6">FAD/NAD(P)-binding domain-containing protein</fullName>
    </recommendedName>
</protein>
<dbReference type="InterPro" id="IPR023753">
    <property type="entry name" value="FAD/NAD-binding_dom"/>
</dbReference>
<gene>
    <name evidence="7" type="ORF">A9C19_14000</name>
</gene>
<evidence type="ECO:0000313" key="8">
    <source>
        <dbReference type="Proteomes" id="UP000181936"/>
    </source>
</evidence>
<dbReference type="InterPro" id="IPR051169">
    <property type="entry name" value="NADH-Q_oxidoreductase"/>
</dbReference>
<organism evidence="7 8">
    <name type="scientific">Bacillus weihaiensis</name>
    <dbReference type="NCBI Taxonomy" id="1547283"/>
    <lineage>
        <taxon>Bacteria</taxon>
        <taxon>Bacillati</taxon>
        <taxon>Bacillota</taxon>
        <taxon>Bacilli</taxon>
        <taxon>Bacillales</taxon>
        <taxon>Bacillaceae</taxon>
        <taxon>Bacillus</taxon>
    </lineage>
</organism>
<dbReference type="GO" id="GO:0003955">
    <property type="term" value="F:NAD(P)H dehydrogenase (quinone) activity"/>
    <property type="evidence" value="ECO:0007669"/>
    <property type="project" value="TreeGrafter"/>
</dbReference>
<comment type="cofactor">
    <cofactor evidence="1">
        <name>FAD</name>
        <dbReference type="ChEBI" id="CHEBI:57692"/>
    </cofactor>
</comment>
<dbReference type="RefSeq" id="WP_072580546.1">
    <property type="nucleotide sequence ID" value="NZ_CP016020.1"/>
</dbReference>
<proteinExistence type="inferred from homology"/>
<evidence type="ECO:0000256" key="3">
    <source>
        <dbReference type="ARBA" id="ARBA00022630"/>
    </source>
</evidence>
<dbReference type="GO" id="GO:0019646">
    <property type="term" value="P:aerobic electron transport chain"/>
    <property type="evidence" value="ECO:0007669"/>
    <property type="project" value="TreeGrafter"/>
</dbReference>
<reference evidence="7 8" key="1">
    <citation type="journal article" date="2016" name="Sci. Rep.">
        <title>Complete genome sequence and transcriptomic analysis of a novel marine strain Bacillus weihaiensis reveals the mechanism of brown algae degradation.</title>
        <authorList>
            <person name="Zhu Y."/>
            <person name="Chen P."/>
            <person name="Bao Y."/>
            <person name="Men Y."/>
            <person name="Zeng Y."/>
            <person name="Yang J."/>
            <person name="Sun J."/>
            <person name="Sun Y."/>
        </authorList>
    </citation>
    <scope>NUCLEOTIDE SEQUENCE [LARGE SCALE GENOMIC DNA]</scope>
    <source>
        <strain evidence="7 8">Alg07</strain>
    </source>
</reference>
<comment type="similarity">
    <text evidence="2">Belongs to the NADH dehydrogenase family.</text>
</comment>
<dbReference type="SUPFAM" id="SSF51905">
    <property type="entry name" value="FAD/NAD(P)-binding domain"/>
    <property type="match status" value="2"/>
</dbReference>
<keyword evidence="5" id="KW-0560">Oxidoreductase</keyword>
<dbReference type="STRING" id="1547283.A9C19_14000"/>
<evidence type="ECO:0000256" key="5">
    <source>
        <dbReference type="ARBA" id="ARBA00023002"/>
    </source>
</evidence>
<evidence type="ECO:0000256" key="4">
    <source>
        <dbReference type="ARBA" id="ARBA00022827"/>
    </source>
</evidence>
<dbReference type="InterPro" id="IPR036188">
    <property type="entry name" value="FAD/NAD-bd_sf"/>
</dbReference>
<evidence type="ECO:0000259" key="6">
    <source>
        <dbReference type="Pfam" id="PF07992"/>
    </source>
</evidence>
<keyword evidence="3" id="KW-0285">Flavoprotein</keyword>
<evidence type="ECO:0000256" key="1">
    <source>
        <dbReference type="ARBA" id="ARBA00001974"/>
    </source>
</evidence>
<evidence type="ECO:0000313" key="7">
    <source>
        <dbReference type="EMBL" id="APH05753.1"/>
    </source>
</evidence>
<dbReference type="OrthoDB" id="9772934at2"/>
<name>A0A1L3MTU6_9BACI</name>
<dbReference type="Gene3D" id="3.50.50.100">
    <property type="match status" value="1"/>
</dbReference>
<dbReference type="Pfam" id="PF07992">
    <property type="entry name" value="Pyr_redox_2"/>
    <property type="match status" value="1"/>
</dbReference>
<evidence type="ECO:0000256" key="2">
    <source>
        <dbReference type="ARBA" id="ARBA00005272"/>
    </source>
</evidence>
<keyword evidence="4" id="KW-0274">FAD</keyword>
<dbReference type="Proteomes" id="UP000181936">
    <property type="component" value="Chromosome"/>
</dbReference>